<organism evidence="4">
    <name type="scientific">Rhizophora mucronata</name>
    <name type="common">Asiatic mangrove</name>
    <dbReference type="NCBI Taxonomy" id="61149"/>
    <lineage>
        <taxon>Eukaryota</taxon>
        <taxon>Viridiplantae</taxon>
        <taxon>Streptophyta</taxon>
        <taxon>Embryophyta</taxon>
        <taxon>Tracheophyta</taxon>
        <taxon>Spermatophyta</taxon>
        <taxon>Magnoliopsida</taxon>
        <taxon>eudicotyledons</taxon>
        <taxon>Gunneridae</taxon>
        <taxon>Pentapetalae</taxon>
        <taxon>rosids</taxon>
        <taxon>fabids</taxon>
        <taxon>Malpighiales</taxon>
        <taxon>Rhizophoraceae</taxon>
        <taxon>Rhizophora</taxon>
    </lineage>
</organism>
<protein>
    <submittedName>
        <fullName evidence="4">Uncharacterized protein MANES_07G140200</fullName>
    </submittedName>
</protein>
<dbReference type="PANTHER" id="PTHR45979:SF6">
    <property type="entry name" value="NUCLEOTIDYLTRANSFERASE DOMAIN PROTEIN"/>
    <property type="match status" value="1"/>
</dbReference>
<proteinExistence type="predicted"/>
<dbReference type="InterPro" id="IPR054708">
    <property type="entry name" value="MTPAP-like_central"/>
</dbReference>
<dbReference type="EMBL" id="GGEC01048669">
    <property type="protein sequence ID" value="MBX29153.1"/>
    <property type="molecule type" value="Transcribed_RNA"/>
</dbReference>
<evidence type="ECO:0000313" key="4">
    <source>
        <dbReference type="EMBL" id="MBX29153.1"/>
    </source>
</evidence>
<feature type="domain" description="Poly(A) RNA polymerase mitochondrial-like central palm" evidence="2">
    <location>
        <begin position="39"/>
        <end position="155"/>
    </location>
</feature>
<sequence>MEDIPRSLSSSILQSSLPERHPLSVDSELWLMAEQRTGEILCAIEPVLASEQKRREVIDDIQILLQGCFGIEVYPLGSVPLKTYLPDGDIDLTAFTFKNMEEDLARDVCYILKAAEQDPQFQVKNVQYIQAKVKIVKFSIKNISVDISFNQIGGICALCFLEQVDQLAGGDHLLKRSIILIKAWCLYESRILGAYHGLISTYTLVIMIVHIINLFHSSLPGPLAVLWRFLDYYSTFDWDNYCVSINGPVAISSLPVIAGSLKNTGNCLLLSQEFWQNFRECFSVQIKAPKNTGLQFPVKHLNIMDPLKEGNNLGHSVSRANFHRIRRAFSHGAQCLREILMLPAESMGAGLEKFFVNTLDRNGRGERPDVPVPVPAFGTGRSEVSDLCGDYSSYSTALLCGQWYLNHPPAVPLQPSTSSLVSQFQQKGSTGVPFELTRCRQHTSSTRSKDVFVPGRPPYHLYTWPPCYLYPQPLCHLYTWPPSAAPSGFDRMGRPRVTDSVSPQTKIVDNVD</sequence>
<dbReference type="Pfam" id="PF22600">
    <property type="entry name" value="MTPAP-like_central"/>
    <property type="match status" value="1"/>
</dbReference>
<dbReference type="Gene3D" id="3.30.460.10">
    <property type="entry name" value="Beta Polymerase, domain 2"/>
    <property type="match status" value="1"/>
</dbReference>
<dbReference type="PANTHER" id="PTHR45979">
    <property type="entry name" value="PAP/OAS1 SUBSTRATE-BINDING DOMAIN SUPERFAMILY"/>
    <property type="match status" value="1"/>
</dbReference>
<evidence type="ECO:0000259" key="2">
    <source>
        <dbReference type="Pfam" id="PF22600"/>
    </source>
</evidence>
<reference evidence="4" key="1">
    <citation type="submission" date="2018-02" db="EMBL/GenBank/DDBJ databases">
        <title>Rhizophora mucronata_Transcriptome.</title>
        <authorList>
            <person name="Meera S.P."/>
            <person name="Sreeshan A."/>
            <person name="Augustine A."/>
        </authorList>
    </citation>
    <scope>NUCLEOTIDE SEQUENCE</scope>
    <source>
        <tissue evidence="4">Leaf</tissue>
    </source>
</reference>
<evidence type="ECO:0000259" key="3">
    <source>
        <dbReference type="Pfam" id="PF26180"/>
    </source>
</evidence>
<dbReference type="SUPFAM" id="SSF81301">
    <property type="entry name" value="Nucleotidyltransferase"/>
    <property type="match status" value="1"/>
</dbReference>
<dbReference type="SUPFAM" id="SSF81631">
    <property type="entry name" value="PAP/OAS1 substrate-binding domain"/>
    <property type="match status" value="1"/>
</dbReference>
<dbReference type="CDD" id="cd05402">
    <property type="entry name" value="NT_PAP_TUTase"/>
    <property type="match status" value="1"/>
</dbReference>
<dbReference type="InterPro" id="IPR058921">
    <property type="entry name" value="PAP/OAS1-rel"/>
</dbReference>
<feature type="compositionally biased region" description="Polar residues" evidence="1">
    <location>
        <begin position="499"/>
        <end position="512"/>
    </location>
</feature>
<feature type="domain" description="PAP/OAS1 substrate-binding-related" evidence="3">
    <location>
        <begin position="170"/>
        <end position="359"/>
    </location>
</feature>
<dbReference type="Pfam" id="PF26180">
    <property type="entry name" value="PAP-OAS1"/>
    <property type="match status" value="1"/>
</dbReference>
<dbReference type="AlphaFoldDB" id="A0A2P2MG08"/>
<dbReference type="Gene3D" id="1.10.1410.10">
    <property type="match status" value="1"/>
</dbReference>
<accession>A0A2P2MG08</accession>
<dbReference type="InterPro" id="IPR058920">
    <property type="entry name" value="PAP-OAS1-bd-rel"/>
</dbReference>
<name>A0A2P2MG08_RHIMU</name>
<evidence type="ECO:0000256" key="1">
    <source>
        <dbReference type="SAM" id="MobiDB-lite"/>
    </source>
</evidence>
<feature type="region of interest" description="Disordered" evidence="1">
    <location>
        <begin position="492"/>
        <end position="512"/>
    </location>
</feature>
<dbReference type="InterPro" id="IPR043519">
    <property type="entry name" value="NT_sf"/>
</dbReference>